<evidence type="ECO:0000256" key="1">
    <source>
        <dbReference type="ARBA" id="ARBA00001709"/>
    </source>
</evidence>
<reference evidence="5 6" key="1">
    <citation type="submission" date="2019-01" db="EMBL/GenBank/DDBJ databases">
        <title>Lactibacter flavus gen. nov., sp. nov., a novel bacterium of the family Propionibacteriaceae isolated from raw milk and dairy products.</title>
        <authorList>
            <person name="Huptas C."/>
            <person name="Wenning M."/>
            <person name="Breitenwieser F."/>
            <person name="Doll E."/>
            <person name="Von Neubeck M."/>
            <person name="Busse H.-J."/>
            <person name="Scherer S."/>
        </authorList>
    </citation>
    <scope>NUCLEOTIDE SEQUENCE [LARGE SCALE GENOMIC DNA]</scope>
    <source>
        <strain evidence="5 6">DSM 22130</strain>
    </source>
</reference>
<feature type="domain" description="Enoyl-CoA hydratase/isomerase" evidence="4">
    <location>
        <begin position="16"/>
        <end position="185"/>
    </location>
</feature>
<dbReference type="PANTHER" id="PTHR43176">
    <property type="entry name" value="3-HYDROXYISOBUTYRYL-COA HYDROLASE-RELATED"/>
    <property type="match status" value="1"/>
</dbReference>
<keyword evidence="6" id="KW-1185">Reference proteome</keyword>
<dbReference type="Pfam" id="PF16113">
    <property type="entry name" value="ECH_2"/>
    <property type="match status" value="2"/>
</dbReference>
<organism evidence="5 6">
    <name type="scientific">Propioniciclava tarda</name>
    <dbReference type="NCBI Taxonomy" id="433330"/>
    <lineage>
        <taxon>Bacteria</taxon>
        <taxon>Bacillati</taxon>
        <taxon>Actinomycetota</taxon>
        <taxon>Actinomycetes</taxon>
        <taxon>Propionibacteriales</taxon>
        <taxon>Propionibacteriaceae</taxon>
        <taxon>Propioniciclava</taxon>
    </lineage>
</organism>
<evidence type="ECO:0000259" key="4">
    <source>
        <dbReference type="Pfam" id="PF16113"/>
    </source>
</evidence>
<dbReference type="EC" id="3.1.2.4" evidence="2"/>
<dbReference type="CDD" id="cd06558">
    <property type="entry name" value="crotonase-like"/>
    <property type="match status" value="1"/>
</dbReference>
<dbReference type="OrthoDB" id="9790967at2"/>
<dbReference type="EMBL" id="SDMR01000014">
    <property type="protein sequence ID" value="TBT94350.1"/>
    <property type="molecule type" value="Genomic_DNA"/>
</dbReference>
<dbReference type="GO" id="GO:0006574">
    <property type="term" value="P:L-valine catabolic process"/>
    <property type="evidence" value="ECO:0007669"/>
    <property type="project" value="TreeGrafter"/>
</dbReference>
<dbReference type="SUPFAM" id="SSF52096">
    <property type="entry name" value="ClpP/crotonase"/>
    <property type="match status" value="1"/>
</dbReference>
<comment type="caution">
    <text evidence="5">The sequence shown here is derived from an EMBL/GenBank/DDBJ whole genome shotgun (WGS) entry which is preliminary data.</text>
</comment>
<feature type="domain" description="Enoyl-CoA hydratase/isomerase" evidence="4">
    <location>
        <begin position="191"/>
        <end position="308"/>
    </location>
</feature>
<proteinExistence type="predicted"/>
<gene>
    <name evidence="5" type="ORF">ET996_10905</name>
</gene>
<protein>
    <recommendedName>
        <fullName evidence="2">3-hydroxyisobutyryl-CoA hydrolase</fullName>
        <ecNumber evidence="2">3.1.2.4</ecNumber>
    </recommendedName>
</protein>
<dbReference type="InterPro" id="IPR032259">
    <property type="entry name" value="HIBYL-CoA-H"/>
</dbReference>
<dbReference type="InterPro" id="IPR045004">
    <property type="entry name" value="ECH_dom"/>
</dbReference>
<accession>A0A4Q9KKF5</accession>
<dbReference type="InterPro" id="IPR029045">
    <property type="entry name" value="ClpP/crotonase-like_dom_sf"/>
</dbReference>
<evidence type="ECO:0000313" key="5">
    <source>
        <dbReference type="EMBL" id="TBT94350.1"/>
    </source>
</evidence>
<dbReference type="GO" id="GO:0005829">
    <property type="term" value="C:cytosol"/>
    <property type="evidence" value="ECO:0007669"/>
    <property type="project" value="TreeGrafter"/>
</dbReference>
<name>A0A4Q9KKF5_PROTD</name>
<comment type="catalytic activity">
    <reaction evidence="1">
        <text>3-hydroxy-2-methylpropanoyl-CoA + H2O = 3-hydroxy-2-methylpropanoate + CoA + H(+)</text>
        <dbReference type="Rhea" id="RHEA:20888"/>
        <dbReference type="ChEBI" id="CHEBI:11805"/>
        <dbReference type="ChEBI" id="CHEBI:15377"/>
        <dbReference type="ChEBI" id="CHEBI:15378"/>
        <dbReference type="ChEBI" id="CHEBI:57287"/>
        <dbReference type="ChEBI" id="CHEBI:57340"/>
        <dbReference type="EC" id="3.1.2.4"/>
    </reaction>
</comment>
<dbReference type="PANTHER" id="PTHR43176:SF3">
    <property type="entry name" value="3-HYDROXYISOBUTYRYL-COA HYDROLASE, MITOCHONDRIAL"/>
    <property type="match status" value="1"/>
</dbReference>
<dbReference type="AlphaFoldDB" id="A0A4Q9KKF5"/>
<dbReference type="RefSeq" id="WP_131172593.1">
    <property type="nucleotide sequence ID" value="NZ_FXTL01000014.1"/>
</dbReference>
<keyword evidence="3" id="KW-0378">Hydrolase</keyword>
<dbReference type="Proteomes" id="UP000291933">
    <property type="component" value="Unassembled WGS sequence"/>
</dbReference>
<evidence type="ECO:0000313" key="6">
    <source>
        <dbReference type="Proteomes" id="UP000291933"/>
    </source>
</evidence>
<dbReference type="GO" id="GO:0016853">
    <property type="term" value="F:isomerase activity"/>
    <property type="evidence" value="ECO:0007669"/>
    <property type="project" value="UniProtKB-KW"/>
</dbReference>
<dbReference type="GO" id="GO:0003860">
    <property type="term" value="F:3-hydroxyisobutyryl-CoA hydrolase activity"/>
    <property type="evidence" value="ECO:0007669"/>
    <property type="project" value="UniProtKB-EC"/>
</dbReference>
<keyword evidence="5" id="KW-0413">Isomerase</keyword>
<evidence type="ECO:0000256" key="2">
    <source>
        <dbReference type="ARBA" id="ARBA00011915"/>
    </source>
</evidence>
<dbReference type="Gene3D" id="3.90.226.10">
    <property type="entry name" value="2-enoyl-CoA Hydratase, Chain A, domain 1"/>
    <property type="match status" value="1"/>
</dbReference>
<evidence type="ECO:0000256" key="3">
    <source>
        <dbReference type="ARBA" id="ARBA00022801"/>
    </source>
</evidence>
<sequence>MSEFDEVLFTVADGAGRITLNRPRALNALSVAMCEAMHAQLDAWASDDAVERVELRGAGDRALCAGADIRALRAAVADGQDWLRFFEIEYALDAAIARYPKPYVACQSGIVMGGGLGVSAHGSRRIVDASSRLAMPEVIIGFTPDVGIAYYLGRASGELGTHVALTGDSFGAGDALALGLADEFAGEGTPSAPLAEASWIGECYVGDDAVEIVGRLAQHPDPDARAAAETIRKRCPLSVAVTLEAVRRAASMAVDEVLAQDLALVKALIPGPDFAEGVRAQVVDKDFAPRWQHDRLEDVSRAEVLAAFDS</sequence>